<proteinExistence type="predicted"/>
<gene>
    <name evidence="1" type="ORF">LX69_01134</name>
</gene>
<reference evidence="1 2" key="1">
    <citation type="submission" date="2018-06" db="EMBL/GenBank/DDBJ databases">
        <title>Genomic Encyclopedia of Archaeal and Bacterial Type Strains, Phase II (KMG-II): from individual species to whole genera.</title>
        <authorList>
            <person name="Goeker M."/>
        </authorList>
    </citation>
    <scope>NUCLEOTIDE SEQUENCE [LARGE SCALE GENOMIC DNA]</scope>
    <source>
        <strain evidence="1 2">DSM 6779</strain>
    </source>
</reference>
<organism evidence="1 2">
    <name type="scientific">Breznakibacter xylanolyticus</name>
    <dbReference type="NCBI Taxonomy" id="990"/>
    <lineage>
        <taxon>Bacteria</taxon>
        <taxon>Pseudomonadati</taxon>
        <taxon>Bacteroidota</taxon>
        <taxon>Bacteroidia</taxon>
        <taxon>Marinilabiliales</taxon>
        <taxon>Marinilabiliaceae</taxon>
        <taxon>Breznakibacter</taxon>
    </lineage>
</organism>
<accession>A0A2W7NIZ0</accession>
<protein>
    <recommendedName>
        <fullName evidence="3">NAD(+)--protein-arginine ADP-ribosyltransferase</fullName>
    </recommendedName>
</protein>
<dbReference type="EMBL" id="QKZK01000007">
    <property type="protein sequence ID" value="PZX18097.1"/>
    <property type="molecule type" value="Genomic_DNA"/>
</dbReference>
<comment type="caution">
    <text evidence="1">The sequence shown here is derived from an EMBL/GenBank/DDBJ whole genome shotgun (WGS) entry which is preliminary data.</text>
</comment>
<sequence length="544" mass="62236">MMEERYNNRLGKAYQTIIRKIASLYGITSNEAEVFYLSQKPALRKQLEAMVQSHFESISANIKAAALEAWAVSSMMYEKEAGKRPAILLKGQAAKDATKAFNEAKAKYLADLDKRLSKRVWKWEKQFMSEIELTMQVGFKEGASAAKLSRDVRQYLNNPEKLFRRVRDEFGQLHLSKAAAAYHPGQGVYRSSYKNALRMTGTEINRAYRLGEHHRRLADPEVVGIEVKLSNNHTLNGVPFTDICNHLAGKYPKEFVFTGWHPKCRCKTVSILVTDEEFDKITDDILDGGDGRIKSVNEVKDVPQGYKDWCDKNAFRSRGWKDNPYFIKDNPEYNPQFFNAPKFTEAGKVFFRHPSTHKAIERMDTPEYRKKYPKHTSLELGAIHHYTRSNTMAYRDLNKSLVTGKMDDFNSAFSELLSSGLNKLPDFEGVVYRGSILNNAQLSAYLDAHTRGASYTHKFFTSASKDNVVAKTFQNLRRLKKGETKVSCAILSKRGKNVSDMSEFNGKFTRTNQQEIIFDKGAKFDVLDYSISEDGVYRIYMEEL</sequence>
<keyword evidence="2" id="KW-1185">Reference proteome</keyword>
<dbReference type="AlphaFoldDB" id="A0A2W7NIZ0"/>
<name>A0A2W7NIZ0_9BACT</name>
<dbReference type="SUPFAM" id="SSF56399">
    <property type="entry name" value="ADP-ribosylation"/>
    <property type="match status" value="1"/>
</dbReference>
<evidence type="ECO:0000313" key="2">
    <source>
        <dbReference type="Proteomes" id="UP000249239"/>
    </source>
</evidence>
<dbReference type="Gene3D" id="3.90.176.10">
    <property type="entry name" value="Toxin ADP-ribosyltransferase, Chain A, domain 1"/>
    <property type="match status" value="1"/>
</dbReference>
<evidence type="ECO:0008006" key="3">
    <source>
        <dbReference type="Google" id="ProtNLM"/>
    </source>
</evidence>
<dbReference type="Proteomes" id="UP000249239">
    <property type="component" value="Unassembled WGS sequence"/>
</dbReference>
<dbReference type="PROSITE" id="PS51996">
    <property type="entry name" value="TR_MART"/>
    <property type="match status" value="1"/>
</dbReference>
<evidence type="ECO:0000313" key="1">
    <source>
        <dbReference type="EMBL" id="PZX18097.1"/>
    </source>
</evidence>